<evidence type="ECO:0000256" key="1">
    <source>
        <dbReference type="SAM" id="MobiDB-lite"/>
    </source>
</evidence>
<protein>
    <submittedName>
        <fullName evidence="2">Uncharacterized protein</fullName>
    </submittedName>
</protein>
<feature type="compositionally biased region" description="Basic residues" evidence="1">
    <location>
        <begin position="1"/>
        <end position="23"/>
    </location>
</feature>
<feature type="region of interest" description="Disordered" evidence="1">
    <location>
        <begin position="96"/>
        <end position="119"/>
    </location>
</feature>
<dbReference type="Proteomes" id="UP000199331">
    <property type="component" value="Unassembled WGS sequence"/>
</dbReference>
<gene>
    <name evidence="2" type="ORF">SAMN04488060_0264</name>
</gene>
<organism evidence="2 3">
    <name type="scientific">Qipengyuania nanhaisediminis</name>
    <dbReference type="NCBI Taxonomy" id="604088"/>
    <lineage>
        <taxon>Bacteria</taxon>
        <taxon>Pseudomonadati</taxon>
        <taxon>Pseudomonadota</taxon>
        <taxon>Alphaproteobacteria</taxon>
        <taxon>Sphingomonadales</taxon>
        <taxon>Erythrobacteraceae</taxon>
        <taxon>Qipengyuania</taxon>
    </lineage>
</organism>
<dbReference type="AlphaFoldDB" id="A0A1I5KIL0"/>
<keyword evidence="3" id="KW-1185">Reference proteome</keyword>
<dbReference type="STRING" id="604088.SAMN04488060_0264"/>
<dbReference type="EMBL" id="FOWZ01000001">
    <property type="protein sequence ID" value="SFO84855.1"/>
    <property type="molecule type" value="Genomic_DNA"/>
</dbReference>
<proteinExistence type="predicted"/>
<sequence>MPPPLRKPRSTRWPKKTSKRRLRGQGTGAKGASVPLLAVADFAPPLRGISLSSMRRLETLAALAAIALAGCSEGPPAAPPEVTADEAQALEDAASMLDEARLETGPDTVPQADTEAGEE</sequence>
<evidence type="ECO:0000313" key="2">
    <source>
        <dbReference type="EMBL" id="SFO84855.1"/>
    </source>
</evidence>
<reference evidence="3" key="1">
    <citation type="submission" date="2016-10" db="EMBL/GenBank/DDBJ databases">
        <authorList>
            <person name="Varghese N."/>
            <person name="Submissions S."/>
        </authorList>
    </citation>
    <scope>NUCLEOTIDE SEQUENCE [LARGE SCALE GENOMIC DNA]</scope>
    <source>
        <strain evidence="3">CGMCC 1.7715</strain>
    </source>
</reference>
<name>A0A1I5KIL0_9SPHN</name>
<feature type="region of interest" description="Disordered" evidence="1">
    <location>
        <begin position="1"/>
        <end position="30"/>
    </location>
</feature>
<evidence type="ECO:0000313" key="3">
    <source>
        <dbReference type="Proteomes" id="UP000199331"/>
    </source>
</evidence>
<accession>A0A1I5KIL0</accession>